<evidence type="ECO:0008006" key="34">
    <source>
        <dbReference type="Google" id="ProtNLM"/>
    </source>
</evidence>
<feature type="transmembrane region" description="Helical" evidence="13">
    <location>
        <begin position="169"/>
        <end position="191"/>
    </location>
</feature>
<reference evidence="24 25" key="1">
    <citation type="submission" date="2018-08" db="EMBL/GenBank/DDBJ databases">
        <title>Genomic investigation of the strawberry pathogen Phytophthora fragariae indicates pathogenicity is determined by transcriptional variation in three key races.</title>
        <authorList>
            <person name="Adams T.M."/>
            <person name="Armitage A.D."/>
            <person name="Sobczyk M.K."/>
            <person name="Bates H.J."/>
            <person name="Dunwell J.M."/>
            <person name="Nellist C.F."/>
            <person name="Harrison R.J."/>
        </authorList>
    </citation>
    <scope>NUCLEOTIDE SEQUENCE [LARGE SCALE GENOMIC DNA]</scope>
    <source>
        <strain evidence="22 26">A4</strain>
        <strain evidence="21 27">BC-1</strain>
        <strain evidence="20 31">BC-23</strain>
        <strain evidence="19 25">NOV-27</strain>
        <strain evidence="18 28">NOV-5</strain>
        <strain evidence="17 29">NOV-71</strain>
        <strain evidence="23 32">NOV-77</strain>
        <strain evidence="14 24">NOV-9</strain>
        <strain evidence="16 33">ONT-3</strain>
        <strain evidence="15 30">SCRP245</strain>
    </source>
</reference>
<organism evidence="21 27">
    <name type="scientific">Phytophthora fragariae</name>
    <dbReference type="NCBI Taxonomy" id="53985"/>
    <lineage>
        <taxon>Eukaryota</taxon>
        <taxon>Sar</taxon>
        <taxon>Stramenopiles</taxon>
        <taxon>Oomycota</taxon>
        <taxon>Peronosporomycetes</taxon>
        <taxon>Peronosporales</taxon>
        <taxon>Peronosporaceae</taxon>
        <taxon>Phytophthora</taxon>
    </lineage>
</organism>
<evidence type="ECO:0000313" key="29">
    <source>
        <dbReference type="Proteomes" id="UP000441208"/>
    </source>
</evidence>
<feature type="transmembrane region" description="Helical" evidence="13">
    <location>
        <begin position="292"/>
        <end position="316"/>
    </location>
</feature>
<evidence type="ECO:0000313" key="17">
    <source>
        <dbReference type="EMBL" id="KAE9104649.1"/>
    </source>
</evidence>
<evidence type="ECO:0000256" key="9">
    <source>
        <dbReference type="ARBA" id="ARBA00023136"/>
    </source>
</evidence>
<feature type="compositionally biased region" description="Low complexity" evidence="12">
    <location>
        <begin position="86"/>
        <end position="117"/>
    </location>
</feature>
<dbReference type="Proteomes" id="UP000476176">
    <property type="component" value="Unassembled WGS sequence"/>
</dbReference>
<dbReference type="Proteomes" id="UP000441208">
    <property type="component" value="Unassembled WGS sequence"/>
</dbReference>
<dbReference type="OrthoDB" id="163858at2759"/>
<evidence type="ECO:0000313" key="24">
    <source>
        <dbReference type="Proteomes" id="UP000429523"/>
    </source>
</evidence>
<dbReference type="EMBL" id="QXGF01000841">
    <property type="protein sequence ID" value="KAE8935063.1"/>
    <property type="molecule type" value="Genomic_DNA"/>
</dbReference>
<keyword evidence="2" id="KW-1003">Cell membrane</keyword>
<keyword evidence="10" id="KW-0594">Phospholipid biosynthesis</keyword>
<dbReference type="GO" id="GO:0005886">
    <property type="term" value="C:plasma membrane"/>
    <property type="evidence" value="ECO:0007669"/>
    <property type="project" value="UniProtKB-SubCell"/>
</dbReference>
<dbReference type="Proteomes" id="UP000433483">
    <property type="component" value="Unassembled WGS sequence"/>
</dbReference>
<dbReference type="EMBL" id="QXFY01000803">
    <property type="protein sequence ID" value="KAE9335335.1"/>
    <property type="molecule type" value="Genomic_DNA"/>
</dbReference>
<evidence type="ECO:0000256" key="4">
    <source>
        <dbReference type="ARBA" id="ARBA00022679"/>
    </source>
</evidence>
<evidence type="ECO:0000313" key="18">
    <source>
        <dbReference type="EMBL" id="KAE9141674.1"/>
    </source>
</evidence>
<dbReference type="GO" id="GO:0004605">
    <property type="term" value="F:phosphatidate cytidylyltransferase activity"/>
    <property type="evidence" value="ECO:0007669"/>
    <property type="project" value="TreeGrafter"/>
</dbReference>
<sequence length="470" mass="50998">MSELQERPPPCHAVCSAHALPTLFSVLTFVLLPAGAVALVEVGDAYLLLFLGQLLLAVGAVEWSWLAFRIRQRLLLAVNLHEDASTNPTTATTATTTTAPAASRQQDTGLQTQTQTQAEEDARRLRALEDQPLRREDPRENYARLLNEAMRAKTFAIAPLADRICCGRWYVAAFLLATLGAVVSVALAYAVESSVFDSGNPDSGWRMMVGASVEAAFVSIFCSSLAPSGADAVVLIVYQACVLVASLNAYLKLQVDVIASDAQVDPLFIILAGAIVIIVFRVVTSKVVMQSLLLVLCDVLGLVCIVSPLIAFADLIDQTMNQSFRNQLALFVLVVLSADVGDSLAKELQLNWPQVFKWCRHPLLKSEATTKDVEALAISLACGAIMIIAVRLGSGGSDFNAVEVIVLFGAIALGQWCRLWMAHVRQMAKVSTSAFYFPEGSRTCGILDRMSVFLVAIIVYYPYVKQKYFS</sequence>
<dbReference type="PANTHER" id="PTHR46382">
    <property type="entry name" value="PHOSPHATIDATE CYTIDYLYLTRANSFERASE"/>
    <property type="match status" value="1"/>
</dbReference>
<dbReference type="EMBL" id="QXFZ01000792">
    <property type="protein sequence ID" value="KAE9104649.1"/>
    <property type="molecule type" value="Genomic_DNA"/>
</dbReference>
<evidence type="ECO:0000256" key="12">
    <source>
        <dbReference type="SAM" id="MobiDB-lite"/>
    </source>
</evidence>
<proteinExistence type="predicted"/>
<evidence type="ECO:0000313" key="15">
    <source>
        <dbReference type="EMBL" id="KAE9004195.1"/>
    </source>
</evidence>
<evidence type="ECO:0000313" key="16">
    <source>
        <dbReference type="EMBL" id="KAE9104640.1"/>
    </source>
</evidence>
<keyword evidence="8" id="KW-0443">Lipid metabolism</keyword>
<evidence type="ECO:0000313" key="33">
    <source>
        <dbReference type="Proteomes" id="UP000488956"/>
    </source>
</evidence>
<evidence type="ECO:0000313" key="26">
    <source>
        <dbReference type="Proteomes" id="UP000437068"/>
    </source>
</evidence>
<evidence type="ECO:0000313" key="25">
    <source>
        <dbReference type="Proteomes" id="UP000433483"/>
    </source>
</evidence>
<evidence type="ECO:0000256" key="1">
    <source>
        <dbReference type="ARBA" id="ARBA00004651"/>
    </source>
</evidence>
<dbReference type="AlphaFoldDB" id="A0A6A3YU20"/>
<evidence type="ECO:0000313" key="31">
    <source>
        <dbReference type="Proteomes" id="UP000476176"/>
    </source>
</evidence>
<keyword evidence="5 13" id="KW-0812">Transmembrane</keyword>
<evidence type="ECO:0000313" key="32">
    <source>
        <dbReference type="Proteomes" id="UP000486351"/>
    </source>
</evidence>
<feature type="transmembrane region" description="Helical" evidence="13">
    <location>
        <begin position="232"/>
        <end position="251"/>
    </location>
</feature>
<dbReference type="Proteomes" id="UP000429523">
    <property type="component" value="Unassembled WGS sequence"/>
</dbReference>
<evidence type="ECO:0000256" key="7">
    <source>
        <dbReference type="ARBA" id="ARBA00022989"/>
    </source>
</evidence>
<evidence type="ECO:0000256" key="11">
    <source>
        <dbReference type="ARBA" id="ARBA00023264"/>
    </source>
</evidence>
<dbReference type="EMBL" id="QXGB01000766">
    <property type="protein sequence ID" value="KAE9204821.1"/>
    <property type="molecule type" value="Genomic_DNA"/>
</dbReference>
<comment type="caution">
    <text evidence="21">The sequence shown here is derived from an EMBL/GenBank/DDBJ whole genome shotgun (WGS) entry which is preliminary data.</text>
</comment>
<dbReference type="Proteomes" id="UP000437068">
    <property type="component" value="Unassembled WGS sequence"/>
</dbReference>
<feature type="transmembrane region" description="Helical" evidence="13">
    <location>
        <begin position="263"/>
        <end position="280"/>
    </location>
</feature>
<evidence type="ECO:0000313" key="28">
    <source>
        <dbReference type="Proteomes" id="UP000440732"/>
    </source>
</evidence>
<evidence type="ECO:0000313" key="22">
    <source>
        <dbReference type="EMBL" id="KAE9303771.1"/>
    </source>
</evidence>
<dbReference type="EMBL" id="QXFX01000776">
    <property type="protein sequence ID" value="KAE9104640.1"/>
    <property type="molecule type" value="Genomic_DNA"/>
</dbReference>
<keyword evidence="9 13" id="KW-0472">Membrane</keyword>
<evidence type="ECO:0000256" key="6">
    <source>
        <dbReference type="ARBA" id="ARBA00022695"/>
    </source>
</evidence>
<keyword evidence="11" id="KW-1208">Phospholipid metabolism</keyword>
<dbReference type="EMBL" id="QXFW01000735">
    <property type="protein sequence ID" value="KAE9004195.1"/>
    <property type="molecule type" value="Genomic_DNA"/>
</dbReference>
<dbReference type="GO" id="GO:0016024">
    <property type="term" value="P:CDP-diacylglycerol biosynthetic process"/>
    <property type="evidence" value="ECO:0007669"/>
    <property type="project" value="TreeGrafter"/>
</dbReference>
<feature type="region of interest" description="Disordered" evidence="12">
    <location>
        <begin position="86"/>
        <end position="119"/>
    </location>
</feature>
<dbReference type="PANTHER" id="PTHR46382:SF1">
    <property type="entry name" value="PHOSPHATIDATE CYTIDYLYLTRANSFERASE"/>
    <property type="match status" value="1"/>
</dbReference>
<comment type="subcellular location">
    <subcellularLocation>
        <location evidence="1">Cell membrane</location>
        <topology evidence="1">Multi-pass membrane protein</topology>
    </subcellularLocation>
</comment>
<evidence type="ECO:0000313" key="21">
    <source>
        <dbReference type="EMBL" id="KAE9223522.1"/>
    </source>
</evidence>
<protein>
    <recommendedName>
        <fullName evidence="34">Phosphatidate cytidylyltransferase</fullName>
    </recommendedName>
</protein>
<evidence type="ECO:0000256" key="10">
    <source>
        <dbReference type="ARBA" id="ARBA00023209"/>
    </source>
</evidence>
<feature type="transmembrane region" description="Helical" evidence="13">
    <location>
        <begin position="399"/>
        <end position="421"/>
    </location>
</feature>
<evidence type="ECO:0000313" key="19">
    <source>
        <dbReference type="EMBL" id="KAE9204821.1"/>
    </source>
</evidence>
<keyword evidence="4" id="KW-0808">Transferase</keyword>
<evidence type="ECO:0000313" key="23">
    <source>
        <dbReference type="EMBL" id="KAE9335335.1"/>
    </source>
</evidence>
<accession>A0A6A3YU20</accession>
<evidence type="ECO:0000256" key="8">
    <source>
        <dbReference type="ARBA" id="ARBA00023098"/>
    </source>
</evidence>
<dbReference type="Proteomes" id="UP000440367">
    <property type="component" value="Unassembled WGS sequence"/>
</dbReference>
<dbReference type="EMBL" id="QXGD01000818">
    <property type="protein sequence ID" value="KAE9223522.1"/>
    <property type="molecule type" value="Genomic_DNA"/>
</dbReference>
<dbReference type="EMBL" id="QXGA01000765">
    <property type="protein sequence ID" value="KAE9141674.1"/>
    <property type="molecule type" value="Genomic_DNA"/>
</dbReference>
<dbReference type="Proteomes" id="UP000488956">
    <property type="component" value="Unassembled WGS sequence"/>
</dbReference>
<keyword evidence="6" id="KW-0548">Nucleotidyltransferase</keyword>
<keyword evidence="7 13" id="KW-1133">Transmembrane helix</keyword>
<feature type="transmembrane region" description="Helical" evidence="13">
    <location>
        <begin position="203"/>
        <end position="225"/>
    </location>
</feature>
<feature type="transmembrane region" description="Helical" evidence="13">
    <location>
        <begin position="375"/>
        <end position="393"/>
    </location>
</feature>
<evidence type="ECO:0000256" key="13">
    <source>
        <dbReference type="SAM" id="Phobius"/>
    </source>
</evidence>
<keyword evidence="25" id="KW-1185">Reference proteome</keyword>
<evidence type="ECO:0000256" key="5">
    <source>
        <dbReference type="ARBA" id="ARBA00022692"/>
    </source>
</evidence>
<evidence type="ECO:0000313" key="30">
    <source>
        <dbReference type="Proteomes" id="UP000460718"/>
    </source>
</evidence>
<keyword evidence="3" id="KW-0444">Lipid biosynthesis</keyword>
<evidence type="ECO:0000313" key="27">
    <source>
        <dbReference type="Proteomes" id="UP000440367"/>
    </source>
</evidence>
<evidence type="ECO:0000256" key="2">
    <source>
        <dbReference type="ARBA" id="ARBA00022475"/>
    </source>
</evidence>
<dbReference type="EMBL" id="QXGC01000762">
    <property type="protein sequence ID" value="KAE9221868.1"/>
    <property type="molecule type" value="Genomic_DNA"/>
</dbReference>
<dbReference type="Proteomes" id="UP000440732">
    <property type="component" value="Unassembled WGS sequence"/>
</dbReference>
<dbReference type="Proteomes" id="UP000460718">
    <property type="component" value="Unassembled WGS sequence"/>
</dbReference>
<evidence type="ECO:0000313" key="20">
    <source>
        <dbReference type="EMBL" id="KAE9221868.1"/>
    </source>
</evidence>
<feature type="transmembrane region" description="Helical" evidence="13">
    <location>
        <begin position="446"/>
        <end position="464"/>
    </location>
</feature>
<evidence type="ECO:0000256" key="3">
    <source>
        <dbReference type="ARBA" id="ARBA00022516"/>
    </source>
</evidence>
<dbReference type="Proteomes" id="UP000486351">
    <property type="component" value="Unassembled WGS sequence"/>
</dbReference>
<evidence type="ECO:0000313" key="14">
    <source>
        <dbReference type="EMBL" id="KAE8935063.1"/>
    </source>
</evidence>
<dbReference type="EMBL" id="QXGE01000786">
    <property type="protein sequence ID" value="KAE9303771.1"/>
    <property type="molecule type" value="Genomic_DNA"/>
</dbReference>
<name>A0A6A3YU20_9STRA</name>
<feature type="transmembrane region" description="Helical" evidence="13">
    <location>
        <begin position="46"/>
        <end position="68"/>
    </location>
</feature>
<feature type="transmembrane region" description="Helical" evidence="13">
    <location>
        <begin position="20"/>
        <end position="40"/>
    </location>
</feature>
<gene>
    <name evidence="22" type="ORF">PF001_g13394</name>
    <name evidence="21" type="ORF">PF002_g14947</name>
    <name evidence="20" type="ORF">PF004_g12932</name>
    <name evidence="19" type="ORF">PF005_g13651</name>
    <name evidence="18" type="ORF">PF006_g13096</name>
    <name evidence="17" type="ORF">PF007_g13983</name>
    <name evidence="23" type="ORF">PF008_g13541</name>
    <name evidence="14" type="ORF">PF009_g14969</name>
    <name evidence="16" type="ORF">PF010_g13311</name>
    <name evidence="15" type="ORF">PF011_g12558</name>
</gene>